<evidence type="ECO:0000313" key="2">
    <source>
        <dbReference type="Proteomes" id="UP000185544"/>
    </source>
</evidence>
<name>A0A1L6MWF1_9BACT</name>
<evidence type="ECO:0000313" key="1">
    <source>
        <dbReference type="EMBL" id="APR99863.1"/>
    </source>
</evidence>
<protein>
    <submittedName>
        <fullName evidence="1">Uncharacterized protein</fullName>
    </submittedName>
</protein>
<sequence length="71" mass="8290">MSERDVADRAVSLISNHPILSFSAYSSHDYERLFHVVNENVFYSELPVSEQWAYSSLVVLQQYVRIHRSLC</sequence>
<dbReference type="AlphaFoldDB" id="A0A1L6MWF1"/>
<dbReference type="EMBL" id="CP016908">
    <property type="protein sequence ID" value="APR99863.1"/>
    <property type="molecule type" value="Genomic_DNA"/>
</dbReference>
<accession>A0A1L6MWF1</accession>
<keyword evidence="2" id="KW-1185">Reference proteome</keyword>
<dbReference type="STRING" id="1882918.BCY86_03605"/>
<organism evidence="1 2">
    <name type="scientific">Pajaroellobacter abortibovis</name>
    <dbReference type="NCBI Taxonomy" id="1882918"/>
    <lineage>
        <taxon>Bacteria</taxon>
        <taxon>Pseudomonadati</taxon>
        <taxon>Myxococcota</taxon>
        <taxon>Polyangia</taxon>
        <taxon>Polyangiales</taxon>
        <taxon>Polyangiaceae</taxon>
    </lineage>
</organism>
<dbReference type="KEGG" id="pabo:BCY86_03605"/>
<proteinExistence type="predicted"/>
<gene>
    <name evidence="1" type="ORF">BCY86_03605</name>
</gene>
<dbReference type="Proteomes" id="UP000185544">
    <property type="component" value="Chromosome"/>
</dbReference>
<reference evidence="1 2" key="1">
    <citation type="submission" date="2016-08" db="EMBL/GenBank/DDBJ databases">
        <title>Identification and validation of antigenic proteins from Pajaroellobacter abortibovis using de-novo genome sequence assembly and reverse vaccinology.</title>
        <authorList>
            <person name="Welly B.T."/>
            <person name="Miller M.R."/>
            <person name="Stott J.L."/>
            <person name="Blanchard M.T."/>
            <person name="Islas-Trejo A.D."/>
            <person name="O'Rourke S.M."/>
            <person name="Young A.E."/>
            <person name="Medrano J.F."/>
            <person name="Van Eenennaam A.L."/>
        </authorList>
    </citation>
    <scope>NUCLEOTIDE SEQUENCE [LARGE SCALE GENOMIC DNA]</scope>
    <source>
        <strain evidence="1 2">BTF92-0548A/99-0131</strain>
    </source>
</reference>